<evidence type="ECO:0000313" key="4">
    <source>
        <dbReference type="Proteomes" id="UP001552299"/>
    </source>
</evidence>
<dbReference type="PANTHER" id="PTHR34121:SF1">
    <property type="entry name" value="FILAMIN-A-INTERACTING PROTEIN 1"/>
    <property type="match status" value="1"/>
</dbReference>
<reference evidence="3 4" key="1">
    <citation type="journal article" date="2024" name="Plant Biotechnol. J.">
        <title>Dendrobium thyrsiflorum genome and its molecular insights into genes involved in important horticultural traits.</title>
        <authorList>
            <person name="Chen B."/>
            <person name="Wang J.Y."/>
            <person name="Zheng P.J."/>
            <person name="Li K.L."/>
            <person name="Liang Y.M."/>
            <person name="Chen X.F."/>
            <person name="Zhang C."/>
            <person name="Zhao X."/>
            <person name="He X."/>
            <person name="Zhang G.Q."/>
            <person name="Liu Z.J."/>
            <person name="Xu Q."/>
        </authorList>
    </citation>
    <scope>NUCLEOTIDE SEQUENCE [LARGE SCALE GENOMIC DNA]</scope>
    <source>
        <strain evidence="3">GZMU011</strain>
    </source>
</reference>
<organism evidence="3 4">
    <name type="scientific">Dendrobium thyrsiflorum</name>
    <name type="common">Pinecone-like raceme dendrobium</name>
    <name type="synonym">Orchid</name>
    <dbReference type="NCBI Taxonomy" id="117978"/>
    <lineage>
        <taxon>Eukaryota</taxon>
        <taxon>Viridiplantae</taxon>
        <taxon>Streptophyta</taxon>
        <taxon>Embryophyta</taxon>
        <taxon>Tracheophyta</taxon>
        <taxon>Spermatophyta</taxon>
        <taxon>Magnoliopsida</taxon>
        <taxon>Liliopsida</taxon>
        <taxon>Asparagales</taxon>
        <taxon>Orchidaceae</taxon>
        <taxon>Epidendroideae</taxon>
        <taxon>Malaxideae</taxon>
        <taxon>Dendrobiinae</taxon>
        <taxon>Dendrobium</taxon>
    </lineage>
</organism>
<gene>
    <name evidence="3" type="ORF">M5K25_015438</name>
</gene>
<dbReference type="EMBL" id="JANQDX010000012">
    <property type="protein sequence ID" value="KAL0915041.1"/>
    <property type="molecule type" value="Genomic_DNA"/>
</dbReference>
<evidence type="ECO:0000256" key="2">
    <source>
        <dbReference type="SAM" id="MobiDB-lite"/>
    </source>
</evidence>
<feature type="region of interest" description="Disordered" evidence="2">
    <location>
        <begin position="609"/>
        <end position="628"/>
    </location>
</feature>
<feature type="coiled-coil region" evidence="1">
    <location>
        <begin position="318"/>
        <end position="352"/>
    </location>
</feature>
<protein>
    <submittedName>
        <fullName evidence="3">Uncharacterized protein</fullName>
    </submittedName>
</protein>
<sequence>MSWLKTVVKRAVEVSREKRLGRTVHYYADTVVQHAGQAVAGGARILQNRIGNNNHKSFKYAVKRLEEAAVSCKETDRVELLKLWLISLKEVERICGASQESMGADSPQSVELPYCSPTVPKNCSLVLFFDSDQEGEPINFHEVFLQSQALEGMTMSMILEEPNVEEISLLMDIFGFCLIGGTEVHSAIISNIQDLAAAFSSYKDEILVKREELLQFAQCAISGLKFNAYLARIDAESSTLWQKIFNMGRVKIFADKDSQKTFVESASTTIKIDKLKVLAESLANSSSKAETRISDQRHQLEDALKFRMAKTSEVNETEEGLMAEISGLEKQKDELEAQLNKVTISLKAALLRLHKHREERNYFDEANSQIILHLKAKEDELSRSVASYKLEAHIVRAWIDFLEDTWHLQSSYSGQKEKQTNHELEKYGTFLVKLIKHHLLACKNELGVSVNLMKALVDNLKNFNEREDEASSAFTKVLLESNSRKVLEQEYLHVERKIITAFIVVDHMKELFYAGQDGVSRRYDPQIEELFNSTEKARKEFGTIERPNLEIENSKERKTSLEKKLQKSPSLSALSFSTPRAMDTESPESAESPSEQKMYSAADLAKLDSEYGSTTGGYSSEDITEWEL</sequence>
<keyword evidence="4" id="KW-1185">Reference proteome</keyword>
<feature type="compositionally biased region" description="Low complexity" evidence="2">
    <location>
        <begin position="610"/>
        <end position="621"/>
    </location>
</feature>
<feature type="compositionally biased region" description="Basic and acidic residues" evidence="2">
    <location>
        <begin position="551"/>
        <end position="565"/>
    </location>
</feature>
<evidence type="ECO:0000256" key="1">
    <source>
        <dbReference type="SAM" id="Coils"/>
    </source>
</evidence>
<name>A0ABD0UXM1_DENTH</name>
<accession>A0ABD0UXM1</accession>
<dbReference type="Proteomes" id="UP001552299">
    <property type="component" value="Unassembled WGS sequence"/>
</dbReference>
<feature type="compositionally biased region" description="Polar residues" evidence="2">
    <location>
        <begin position="567"/>
        <end position="578"/>
    </location>
</feature>
<proteinExistence type="predicted"/>
<dbReference type="AlphaFoldDB" id="A0ABD0UXM1"/>
<keyword evidence="1" id="KW-0175">Coiled coil</keyword>
<comment type="caution">
    <text evidence="3">The sequence shown here is derived from an EMBL/GenBank/DDBJ whole genome shotgun (WGS) entry which is preliminary data.</text>
</comment>
<feature type="region of interest" description="Disordered" evidence="2">
    <location>
        <begin position="551"/>
        <end position="603"/>
    </location>
</feature>
<dbReference type="PANTHER" id="PTHR34121">
    <property type="entry name" value="MYOSIN-11"/>
    <property type="match status" value="1"/>
</dbReference>
<evidence type="ECO:0000313" key="3">
    <source>
        <dbReference type="EMBL" id="KAL0915041.1"/>
    </source>
</evidence>